<evidence type="ECO:0000256" key="1">
    <source>
        <dbReference type="SAM" id="MobiDB-lite"/>
    </source>
</evidence>
<dbReference type="Proteomes" id="UP000288805">
    <property type="component" value="Unassembled WGS sequence"/>
</dbReference>
<organism evidence="2 3">
    <name type="scientific">Vitis vinifera</name>
    <name type="common">Grape</name>
    <dbReference type="NCBI Taxonomy" id="29760"/>
    <lineage>
        <taxon>Eukaryota</taxon>
        <taxon>Viridiplantae</taxon>
        <taxon>Streptophyta</taxon>
        <taxon>Embryophyta</taxon>
        <taxon>Tracheophyta</taxon>
        <taxon>Spermatophyta</taxon>
        <taxon>Magnoliopsida</taxon>
        <taxon>eudicotyledons</taxon>
        <taxon>Gunneridae</taxon>
        <taxon>Pentapetalae</taxon>
        <taxon>rosids</taxon>
        <taxon>Vitales</taxon>
        <taxon>Vitaceae</taxon>
        <taxon>Viteae</taxon>
        <taxon>Vitis</taxon>
    </lineage>
</organism>
<dbReference type="EMBL" id="QGNW01001469">
    <property type="protein sequence ID" value="RVW39852.1"/>
    <property type="molecule type" value="Genomic_DNA"/>
</dbReference>
<sequence>MLFQLDLSLLEVLFIYTIKMSPKERFSLSAHIHFLQFVTNLLDSSKGWAKEHVLVSGPWSALLLTYSQSLCSSNTVASRPTSNSTVRLPAQKKKSAARPIQKKTCSAPDPNSPSKPTPSTPTTVVTSGLNEKPSSIGDIPYHEMRKPFIVLGSINKESFECPNPSPLRLNPAYIPNQEEMSEFLSHATIAYIIHLKDYITFKTAEVVEEEKKAFQAKTCRLVEEKATTVAEKEKTEEETAGLRQKLQDLWAGFATQKEDLEVNYQKQVDDMFFYGYQCCMKKHGIANDTPNLSSNDENDEFLGGFTQ</sequence>
<gene>
    <name evidence="2" type="ORF">CK203_083152</name>
</gene>
<feature type="region of interest" description="Disordered" evidence="1">
    <location>
        <begin position="288"/>
        <end position="307"/>
    </location>
</feature>
<protein>
    <submittedName>
        <fullName evidence="2">Uncharacterized protein</fullName>
    </submittedName>
</protein>
<feature type="region of interest" description="Disordered" evidence="1">
    <location>
        <begin position="74"/>
        <end position="137"/>
    </location>
</feature>
<dbReference type="AlphaFoldDB" id="A0A438DWQ5"/>
<name>A0A438DWQ5_VITVI</name>
<accession>A0A438DWQ5</accession>
<reference evidence="2 3" key="1">
    <citation type="journal article" date="2018" name="PLoS Genet.">
        <title>Population sequencing reveals clonal diversity and ancestral inbreeding in the grapevine cultivar Chardonnay.</title>
        <authorList>
            <person name="Roach M.J."/>
            <person name="Johnson D.L."/>
            <person name="Bohlmann J."/>
            <person name="van Vuuren H.J."/>
            <person name="Jones S.J."/>
            <person name="Pretorius I.S."/>
            <person name="Schmidt S.A."/>
            <person name="Borneman A.R."/>
        </authorList>
    </citation>
    <scope>NUCLEOTIDE SEQUENCE [LARGE SCALE GENOMIC DNA]</scope>
    <source>
        <strain evidence="3">cv. Chardonnay</strain>
        <tissue evidence="2">Leaf</tissue>
    </source>
</reference>
<evidence type="ECO:0000313" key="3">
    <source>
        <dbReference type="Proteomes" id="UP000288805"/>
    </source>
</evidence>
<proteinExistence type="predicted"/>
<evidence type="ECO:0000313" key="2">
    <source>
        <dbReference type="EMBL" id="RVW39852.1"/>
    </source>
</evidence>
<feature type="compositionally biased region" description="Pro residues" evidence="1">
    <location>
        <begin position="110"/>
        <end position="119"/>
    </location>
</feature>
<feature type="compositionally biased region" description="Polar residues" evidence="1">
    <location>
        <begin position="74"/>
        <end position="86"/>
    </location>
</feature>
<comment type="caution">
    <text evidence="2">The sequence shown here is derived from an EMBL/GenBank/DDBJ whole genome shotgun (WGS) entry which is preliminary data.</text>
</comment>